<dbReference type="EMBL" id="CAKKNE010000005">
    <property type="protein sequence ID" value="CAH0377886.1"/>
    <property type="molecule type" value="Genomic_DNA"/>
</dbReference>
<feature type="compositionally biased region" description="Polar residues" evidence="1">
    <location>
        <begin position="1"/>
        <end position="13"/>
    </location>
</feature>
<keyword evidence="3" id="KW-1185">Reference proteome</keyword>
<feature type="compositionally biased region" description="Low complexity" evidence="1">
    <location>
        <begin position="72"/>
        <end position="93"/>
    </location>
</feature>
<feature type="compositionally biased region" description="Basic and acidic residues" evidence="1">
    <location>
        <begin position="42"/>
        <end position="55"/>
    </location>
</feature>
<comment type="caution">
    <text evidence="2">The sequence shown here is derived from an EMBL/GenBank/DDBJ whole genome shotgun (WGS) entry which is preliminary data.</text>
</comment>
<dbReference type="AlphaFoldDB" id="A0A8J2SUP4"/>
<evidence type="ECO:0000313" key="3">
    <source>
        <dbReference type="Proteomes" id="UP000789595"/>
    </source>
</evidence>
<evidence type="ECO:0000256" key="1">
    <source>
        <dbReference type="SAM" id="MobiDB-lite"/>
    </source>
</evidence>
<reference evidence="2" key="1">
    <citation type="submission" date="2021-11" db="EMBL/GenBank/DDBJ databases">
        <authorList>
            <consortium name="Genoscope - CEA"/>
            <person name="William W."/>
        </authorList>
    </citation>
    <scope>NUCLEOTIDE SEQUENCE</scope>
</reference>
<sequence length="220" mass="23690">MNSLFSRMGTSWSARPNDAPPPPGDGPRAPPPPPLGAPQPPGKDDDVYRPRDRSPDSVIEDVGAWARDDGSDASSAATPPPRALARAASAPAAASCGDLRGILADKPKKKLRKSVSFHSTVSLVRSESLSDLPAEEKHRIWYRSDDYSRFVHSELGRRREMGVTSTSLIMPTRVAHFEVEDDYASDGDARMDDWRVGCDSDSYSDSDEGSGGDAPVRVVG</sequence>
<feature type="compositionally biased region" description="Pro residues" evidence="1">
    <location>
        <begin position="18"/>
        <end position="41"/>
    </location>
</feature>
<organism evidence="2 3">
    <name type="scientific">Pelagomonas calceolata</name>
    <dbReference type="NCBI Taxonomy" id="35677"/>
    <lineage>
        <taxon>Eukaryota</taxon>
        <taxon>Sar</taxon>
        <taxon>Stramenopiles</taxon>
        <taxon>Ochrophyta</taxon>
        <taxon>Pelagophyceae</taxon>
        <taxon>Pelagomonadales</taxon>
        <taxon>Pelagomonadaceae</taxon>
        <taxon>Pelagomonas</taxon>
    </lineage>
</organism>
<feature type="region of interest" description="Disordered" evidence="1">
    <location>
        <begin position="1"/>
        <end position="93"/>
    </location>
</feature>
<protein>
    <submittedName>
        <fullName evidence="2">Uncharacterized protein</fullName>
    </submittedName>
</protein>
<proteinExistence type="predicted"/>
<feature type="region of interest" description="Disordered" evidence="1">
    <location>
        <begin position="196"/>
        <end position="220"/>
    </location>
</feature>
<gene>
    <name evidence="2" type="ORF">PECAL_5P24070</name>
</gene>
<dbReference type="Proteomes" id="UP000789595">
    <property type="component" value="Unassembled WGS sequence"/>
</dbReference>
<dbReference type="OrthoDB" id="10648712at2759"/>
<name>A0A8J2SUP4_9STRA</name>
<evidence type="ECO:0000313" key="2">
    <source>
        <dbReference type="EMBL" id="CAH0377886.1"/>
    </source>
</evidence>
<accession>A0A8J2SUP4</accession>